<dbReference type="STRING" id="1079859.SAMN04515674_10229"/>
<dbReference type="SFLD" id="SFLDG01135">
    <property type="entry name" value="C1.5.6:_HAD__Beta-PGM__Phospha"/>
    <property type="match status" value="1"/>
</dbReference>
<dbReference type="InterPro" id="IPR023214">
    <property type="entry name" value="HAD_sf"/>
</dbReference>
<sequence>MNIKLVIFDLAGTTFHDKGNVTQCFQEAMKTYGYAIPTEIVNALMGYKKNVAIRMMLDQYESDTTLITDSLIDKIHTCFVDNMIAFYQNSLSIDPLPNVENVFRSLKSQQVKIGLDTGFSKDIANIILTRLGWLENGLVDFLVASDEVPQGRPYPYMIQKIMEQAGVKNSEEVVKVGDTEVDINEGINAGCKYSVAVTTGAFTREALEPYKPSFIIDDMIDLLPILAGTNLN</sequence>
<dbReference type="PANTHER" id="PTHR43434">
    <property type="entry name" value="PHOSPHOGLYCOLATE PHOSPHATASE"/>
    <property type="match status" value="1"/>
</dbReference>
<dbReference type="GO" id="GO:0005829">
    <property type="term" value="C:cytosol"/>
    <property type="evidence" value="ECO:0007669"/>
    <property type="project" value="TreeGrafter"/>
</dbReference>
<dbReference type="InterPro" id="IPR041492">
    <property type="entry name" value="HAD_2"/>
</dbReference>
<dbReference type="SUPFAM" id="SSF56784">
    <property type="entry name" value="HAD-like"/>
    <property type="match status" value="1"/>
</dbReference>
<dbReference type="GO" id="GO:0008967">
    <property type="term" value="F:phosphoglycolate phosphatase activity"/>
    <property type="evidence" value="ECO:0007669"/>
    <property type="project" value="TreeGrafter"/>
</dbReference>
<dbReference type="RefSeq" id="WP_092012132.1">
    <property type="nucleotide sequence ID" value="NZ_FOXH01000002.1"/>
</dbReference>
<dbReference type="OrthoDB" id="5504491at2"/>
<name>A0A1I5NP70_9BACT</name>
<dbReference type="Gene3D" id="1.10.150.240">
    <property type="entry name" value="Putative phosphatase, domain 2"/>
    <property type="match status" value="1"/>
</dbReference>
<dbReference type="SFLD" id="SFLDG01129">
    <property type="entry name" value="C1.5:_HAD__Beta-PGM__Phosphata"/>
    <property type="match status" value="1"/>
</dbReference>
<dbReference type="EMBL" id="FOXH01000002">
    <property type="protein sequence ID" value="SFP23106.1"/>
    <property type="molecule type" value="Genomic_DNA"/>
</dbReference>
<dbReference type="Pfam" id="PF13419">
    <property type="entry name" value="HAD_2"/>
    <property type="match status" value="1"/>
</dbReference>
<evidence type="ECO:0000313" key="1">
    <source>
        <dbReference type="EMBL" id="SFP23106.1"/>
    </source>
</evidence>
<reference evidence="1 2" key="1">
    <citation type="submission" date="2016-10" db="EMBL/GenBank/DDBJ databases">
        <authorList>
            <person name="de Groot N.N."/>
        </authorList>
    </citation>
    <scope>NUCLEOTIDE SEQUENCE [LARGE SCALE GENOMIC DNA]</scope>
    <source>
        <strain evidence="2">E92,LMG 26720,CCM 7988</strain>
    </source>
</reference>
<accession>A0A1I5NP70</accession>
<organism evidence="1 2">
    <name type="scientific">Pseudarcicella hirudinis</name>
    <dbReference type="NCBI Taxonomy" id="1079859"/>
    <lineage>
        <taxon>Bacteria</taxon>
        <taxon>Pseudomonadati</taxon>
        <taxon>Bacteroidota</taxon>
        <taxon>Cytophagia</taxon>
        <taxon>Cytophagales</taxon>
        <taxon>Flectobacillaceae</taxon>
        <taxon>Pseudarcicella</taxon>
    </lineage>
</organism>
<dbReference type="PANTHER" id="PTHR43434:SF19">
    <property type="entry name" value="PHOSPHONOACETALDEHYDE HYDROLASE"/>
    <property type="match status" value="1"/>
</dbReference>
<dbReference type="InterPro" id="IPR006439">
    <property type="entry name" value="HAD-SF_hydro_IA"/>
</dbReference>
<dbReference type="Gene3D" id="3.40.50.1000">
    <property type="entry name" value="HAD superfamily/HAD-like"/>
    <property type="match status" value="1"/>
</dbReference>
<dbReference type="AlphaFoldDB" id="A0A1I5NP70"/>
<proteinExistence type="predicted"/>
<dbReference type="NCBIfam" id="TIGR01549">
    <property type="entry name" value="HAD-SF-IA-v1"/>
    <property type="match status" value="1"/>
</dbReference>
<keyword evidence="2" id="KW-1185">Reference proteome</keyword>
<protein>
    <submittedName>
        <fullName evidence="1">Phosphonatase-like hydrolase</fullName>
    </submittedName>
</protein>
<dbReference type="SFLD" id="SFLDS00003">
    <property type="entry name" value="Haloacid_Dehalogenase"/>
    <property type="match status" value="1"/>
</dbReference>
<keyword evidence="1" id="KW-0378">Hydrolase</keyword>
<dbReference type="GO" id="GO:0006281">
    <property type="term" value="P:DNA repair"/>
    <property type="evidence" value="ECO:0007669"/>
    <property type="project" value="TreeGrafter"/>
</dbReference>
<evidence type="ECO:0000313" key="2">
    <source>
        <dbReference type="Proteomes" id="UP000199306"/>
    </source>
</evidence>
<dbReference type="Proteomes" id="UP000199306">
    <property type="component" value="Unassembled WGS sequence"/>
</dbReference>
<dbReference type="InterPro" id="IPR050155">
    <property type="entry name" value="HAD-like_hydrolase_sf"/>
</dbReference>
<dbReference type="InterPro" id="IPR036412">
    <property type="entry name" value="HAD-like_sf"/>
</dbReference>
<dbReference type="InterPro" id="IPR023198">
    <property type="entry name" value="PGP-like_dom2"/>
</dbReference>
<gene>
    <name evidence="1" type="ORF">SAMN04515674_10229</name>
</gene>